<evidence type="ECO:0000313" key="1">
    <source>
        <dbReference type="EMBL" id="MBW0558447.1"/>
    </source>
</evidence>
<name>A0A9Q3J9V7_9BASI</name>
<dbReference type="OrthoDB" id="2516125at2759"/>
<dbReference type="AlphaFoldDB" id="A0A9Q3J9V7"/>
<comment type="caution">
    <text evidence="1">The sequence shown here is derived from an EMBL/GenBank/DDBJ whole genome shotgun (WGS) entry which is preliminary data.</text>
</comment>
<evidence type="ECO:0000313" key="2">
    <source>
        <dbReference type="Proteomes" id="UP000765509"/>
    </source>
</evidence>
<dbReference type="Proteomes" id="UP000765509">
    <property type="component" value="Unassembled WGS sequence"/>
</dbReference>
<organism evidence="1 2">
    <name type="scientific">Austropuccinia psidii MF-1</name>
    <dbReference type="NCBI Taxonomy" id="1389203"/>
    <lineage>
        <taxon>Eukaryota</taxon>
        <taxon>Fungi</taxon>
        <taxon>Dikarya</taxon>
        <taxon>Basidiomycota</taxon>
        <taxon>Pucciniomycotina</taxon>
        <taxon>Pucciniomycetes</taxon>
        <taxon>Pucciniales</taxon>
        <taxon>Sphaerophragmiaceae</taxon>
        <taxon>Austropuccinia</taxon>
    </lineage>
</organism>
<accession>A0A9Q3J9V7</accession>
<protein>
    <submittedName>
        <fullName evidence="1">Uncharacterized protein</fullName>
    </submittedName>
</protein>
<dbReference type="EMBL" id="AVOT02066712">
    <property type="protein sequence ID" value="MBW0558447.1"/>
    <property type="molecule type" value="Genomic_DNA"/>
</dbReference>
<reference evidence="1" key="1">
    <citation type="submission" date="2021-03" db="EMBL/GenBank/DDBJ databases">
        <title>Draft genome sequence of rust myrtle Austropuccinia psidii MF-1, a brazilian biotype.</title>
        <authorList>
            <person name="Quecine M.C."/>
            <person name="Pachon D.M.R."/>
            <person name="Bonatelli M.L."/>
            <person name="Correr F.H."/>
            <person name="Franceschini L.M."/>
            <person name="Leite T.F."/>
            <person name="Margarido G.R.A."/>
            <person name="Almeida C.A."/>
            <person name="Ferrarezi J.A."/>
            <person name="Labate C.A."/>
        </authorList>
    </citation>
    <scope>NUCLEOTIDE SEQUENCE</scope>
    <source>
        <strain evidence="1">MF-1</strain>
    </source>
</reference>
<sequence length="107" mass="12440">MFPTALRNGQSPNSLWRNTPERLSRLKTFGCREIMYKLIQHIKWKLDSSRKPGIFIGSKNNNTAYCIPQLNYLKLLITLHSTFHENAFPSIPQMNMDKTTLVTELDD</sequence>
<gene>
    <name evidence="1" type="ORF">O181_098162</name>
</gene>
<proteinExistence type="predicted"/>
<keyword evidence="2" id="KW-1185">Reference proteome</keyword>